<dbReference type="Proteomes" id="UP000254082">
    <property type="component" value="Unassembled WGS sequence"/>
</dbReference>
<accession>A0A380JFQ1</accession>
<proteinExistence type="predicted"/>
<evidence type="ECO:0000313" key="2">
    <source>
        <dbReference type="Proteomes" id="UP000254082"/>
    </source>
</evidence>
<reference evidence="1 2" key="1">
    <citation type="submission" date="2018-06" db="EMBL/GenBank/DDBJ databases">
        <authorList>
            <consortium name="Pathogen Informatics"/>
            <person name="Doyle S."/>
        </authorList>
    </citation>
    <scope>NUCLEOTIDE SEQUENCE [LARGE SCALE GENOMIC DNA]</scope>
    <source>
        <strain evidence="2">NCTC 11391</strain>
    </source>
</reference>
<dbReference type="EMBL" id="UHFA01000002">
    <property type="protein sequence ID" value="SUN36576.1"/>
    <property type="molecule type" value="Genomic_DNA"/>
</dbReference>
<organism evidence="1 2">
    <name type="scientific">Streptococcus downei MFe28</name>
    <dbReference type="NCBI Taxonomy" id="764290"/>
    <lineage>
        <taxon>Bacteria</taxon>
        <taxon>Bacillati</taxon>
        <taxon>Bacillota</taxon>
        <taxon>Bacilli</taxon>
        <taxon>Lactobacillales</taxon>
        <taxon>Streptococcaceae</taxon>
        <taxon>Streptococcus</taxon>
    </lineage>
</organism>
<gene>
    <name evidence="1" type="ORF">NCTC11391_01573</name>
</gene>
<keyword evidence="2" id="KW-1185">Reference proteome</keyword>
<sequence>MGDHCLLAGIRIPEQLGIYDDTNLESVKSIAQALKKDGNKAILQSIRIGVKLQGRLPKAKKF</sequence>
<name>A0A380JFQ1_STRDO</name>
<dbReference type="AlphaFoldDB" id="A0A380JFQ1"/>
<evidence type="ECO:0000313" key="1">
    <source>
        <dbReference type="EMBL" id="SUN36576.1"/>
    </source>
</evidence>
<protein>
    <submittedName>
        <fullName evidence="1">NADH:flavin oxidoreductase / NADH oxidase family protein</fullName>
    </submittedName>
</protein>